<dbReference type="Proteomes" id="UP000093129">
    <property type="component" value="Unassembled WGS sequence"/>
</dbReference>
<evidence type="ECO:0000313" key="1">
    <source>
        <dbReference type="EMBL" id="OCB02845.1"/>
    </source>
</evidence>
<comment type="caution">
    <text evidence="1">The sequence shown here is derived from an EMBL/GenBank/DDBJ whole genome shotgun (WGS) entry which is preliminary data.</text>
</comment>
<accession>A0A1B9BYQ0</accession>
<dbReference type="EMBL" id="MASQ01000086">
    <property type="protein sequence ID" value="OCB02845.1"/>
    <property type="molecule type" value="Genomic_DNA"/>
</dbReference>
<sequence length="188" mass="21835">MLLQRLLKRYKAIPRRMGLTQPIFHNYVMISGRGRIDRPTPDSFSNVIKGDLFYENAVRTFQKTFTFLDAVRRLPQAIGRNNLQSIGQQIASWHQPAPYPDYRKRFGITEDEIQGASQAPYSVFGNQDTDSSILRTQSKPSEDTTKSEKFCFQCRAPISQEEAHFCFTRKDRFGGRAYCRAHQKQFQQ</sequence>
<gene>
    <name evidence="1" type="ORF">BBC27_11110</name>
</gene>
<name>A0A1B9BYQ0_9PROT</name>
<evidence type="ECO:0000313" key="2">
    <source>
        <dbReference type="Proteomes" id="UP000093129"/>
    </source>
</evidence>
<organism evidence="1 2">
    <name type="scientific">Acidithiobacillus ferrivorans</name>
    <dbReference type="NCBI Taxonomy" id="160808"/>
    <lineage>
        <taxon>Bacteria</taxon>
        <taxon>Pseudomonadati</taxon>
        <taxon>Pseudomonadota</taxon>
        <taxon>Acidithiobacillia</taxon>
        <taxon>Acidithiobacillales</taxon>
        <taxon>Acidithiobacillaceae</taxon>
        <taxon>Acidithiobacillus</taxon>
    </lineage>
</organism>
<dbReference type="AlphaFoldDB" id="A0A1B9BYQ0"/>
<proteinExistence type="predicted"/>
<protein>
    <submittedName>
        <fullName evidence="1">Uncharacterized protein</fullName>
    </submittedName>
</protein>
<reference evidence="1 2" key="1">
    <citation type="submission" date="2016-07" db="EMBL/GenBank/DDBJ databases">
        <title>Draft genome of a psychrotolerant acidophile Acidithiobacillus ferrivorans strain YL15.</title>
        <authorList>
            <person name="Peng T."/>
            <person name="Ma L."/>
            <person name="Nan M."/>
            <person name="An N."/>
            <person name="Wang M."/>
            <person name="Qiu G."/>
            <person name="Zeng W."/>
        </authorList>
    </citation>
    <scope>NUCLEOTIDE SEQUENCE [LARGE SCALE GENOMIC DNA]</scope>
    <source>
        <strain evidence="1 2">YL15</strain>
    </source>
</reference>